<dbReference type="InterPro" id="IPR050706">
    <property type="entry name" value="Cyclic-di-GMP_PDE-like"/>
</dbReference>
<feature type="modified residue" description="4-aspartylphosphate" evidence="1">
    <location>
        <position position="51"/>
    </location>
</feature>
<reference evidence="5" key="1">
    <citation type="submission" date="2017-05" db="EMBL/GenBank/DDBJ databases">
        <authorList>
            <person name="Imhoff J.F."/>
            <person name="Rahn T."/>
            <person name="Kuenzel S."/>
            <person name="Neulinger S.C."/>
        </authorList>
    </citation>
    <scope>NUCLEOTIDE SEQUENCE</scope>
    <source>
        <strain evidence="5">DSM 4395</strain>
    </source>
</reference>
<dbReference type="PANTHER" id="PTHR33121:SF70">
    <property type="entry name" value="SIGNALING PROTEIN YKOW"/>
    <property type="match status" value="1"/>
</dbReference>
<protein>
    <recommendedName>
        <fullName evidence="7">EAL domain-containing protein</fullName>
    </recommendedName>
</protein>
<dbReference type="Gene3D" id="3.20.20.450">
    <property type="entry name" value="EAL domain"/>
    <property type="match status" value="1"/>
</dbReference>
<dbReference type="Pfam" id="PF00072">
    <property type="entry name" value="Response_reg"/>
    <property type="match status" value="1"/>
</dbReference>
<organism evidence="5 6">
    <name type="scientific">Halochromatium salexigens</name>
    <name type="common">Chromatium salexigens</name>
    <dbReference type="NCBI Taxonomy" id="49447"/>
    <lineage>
        <taxon>Bacteria</taxon>
        <taxon>Pseudomonadati</taxon>
        <taxon>Pseudomonadota</taxon>
        <taxon>Gammaproteobacteria</taxon>
        <taxon>Chromatiales</taxon>
        <taxon>Chromatiaceae</taxon>
        <taxon>Halochromatium</taxon>
    </lineage>
</organism>
<dbReference type="SMART" id="SM00448">
    <property type="entry name" value="REC"/>
    <property type="match status" value="1"/>
</dbReference>
<sequence length="387" mass="42026">MILSCLDDDPRMERTLRRFAGSLGHEVRFQTTSHALREDLDRQVPDVIVLDLGLGAETGVDVLGWLAEHHPAVPLVFLSGHGDELLDTARRIAQGNGLTVYGVVNKANLVRELPDVLSRSSPPERPKKARPQGQAQDPLSLEGLRESLRAGRIKPYFQPILSARTLQPVGAEVLARLSLPEGGILGAGAFIPLAEQSGLIMDLTRVLSERLIELEPQLKPLGLDFLSVNLSAANVEAVGAAAIVKRLVHAFAGSSRIMIELTETAVLPDIQQMRALTTQLRLGGASLAIDDFGIGYSSIRALAELPYDALKIDLSFVAEMFDSEKSANLIASMLHMAHSLNLQVVAEGVETEAQRDRLIEMGVDRLQGYLFGRPVPIEQFASQFVSS</sequence>
<dbReference type="SMART" id="SM00052">
    <property type="entry name" value="EAL"/>
    <property type="match status" value="1"/>
</dbReference>
<name>A0AAJ0UIU2_HALSE</name>
<evidence type="ECO:0000256" key="2">
    <source>
        <dbReference type="SAM" id="MobiDB-lite"/>
    </source>
</evidence>
<dbReference type="Pfam" id="PF00563">
    <property type="entry name" value="EAL"/>
    <property type="match status" value="1"/>
</dbReference>
<proteinExistence type="predicted"/>
<dbReference type="CDD" id="cd00156">
    <property type="entry name" value="REC"/>
    <property type="match status" value="1"/>
</dbReference>
<evidence type="ECO:0000313" key="5">
    <source>
        <dbReference type="EMBL" id="MBK5932321.1"/>
    </source>
</evidence>
<dbReference type="InterPro" id="IPR001789">
    <property type="entry name" value="Sig_transdc_resp-reg_receiver"/>
</dbReference>
<comment type="caution">
    <text evidence="5">The sequence shown here is derived from an EMBL/GenBank/DDBJ whole genome shotgun (WGS) entry which is preliminary data.</text>
</comment>
<dbReference type="InterPro" id="IPR011006">
    <property type="entry name" value="CheY-like_superfamily"/>
</dbReference>
<dbReference type="CDD" id="cd01948">
    <property type="entry name" value="EAL"/>
    <property type="match status" value="1"/>
</dbReference>
<dbReference type="Proteomes" id="UP001296967">
    <property type="component" value="Unassembled WGS sequence"/>
</dbReference>
<evidence type="ECO:0008006" key="7">
    <source>
        <dbReference type="Google" id="ProtNLM"/>
    </source>
</evidence>
<evidence type="ECO:0000256" key="1">
    <source>
        <dbReference type="PROSITE-ProRule" id="PRU00169"/>
    </source>
</evidence>
<dbReference type="Gene3D" id="3.40.50.2300">
    <property type="match status" value="1"/>
</dbReference>
<dbReference type="PROSITE" id="PS50110">
    <property type="entry name" value="RESPONSE_REGULATORY"/>
    <property type="match status" value="1"/>
</dbReference>
<feature type="domain" description="Response regulatory" evidence="3">
    <location>
        <begin position="2"/>
        <end position="121"/>
    </location>
</feature>
<dbReference type="GO" id="GO:0071111">
    <property type="term" value="F:cyclic-guanylate-specific phosphodiesterase activity"/>
    <property type="evidence" value="ECO:0007669"/>
    <property type="project" value="InterPro"/>
</dbReference>
<gene>
    <name evidence="5" type="ORF">CCR82_17750</name>
</gene>
<dbReference type="EMBL" id="NHSF01000090">
    <property type="protein sequence ID" value="MBK5932321.1"/>
    <property type="molecule type" value="Genomic_DNA"/>
</dbReference>
<keyword evidence="1" id="KW-0597">Phosphoprotein</keyword>
<dbReference type="PANTHER" id="PTHR33121">
    <property type="entry name" value="CYCLIC DI-GMP PHOSPHODIESTERASE PDEF"/>
    <property type="match status" value="1"/>
</dbReference>
<evidence type="ECO:0000313" key="6">
    <source>
        <dbReference type="Proteomes" id="UP001296967"/>
    </source>
</evidence>
<reference evidence="5" key="2">
    <citation type="journal article" date="2020" name="Microorganisms">
        <title>Osmotic Adaptation and Compatible Solute Biosynthesis of Phototrophic Bacteria as Revealed from Genome Analyses.</title>
        <authorList>
            <person name="Imhoff J.F."/>
            <person name="Rahn T."/>
            <person name="Kunzel S."/>
            <person name="Keller A."/>
            <person name="Neulinger S.C."/>
        </authorList>
    </citation>
    <scope>NUCLEOTIDE SEQUENCE</scope>
    <source>
        <strain evidence="5">DSM 4395</strain>
    </source>
</reference>
<dbReference type="SUPFAM" id="SSF141868">
    <property type="entry name" value="EAL domain-like"/>
    <property type="match status" value="1"/>
</dbReference>
<dbReference type="RefSeq" id="WP_207191042.1">
    <property type="nucleotide sequence ID" value="NZ_NHSF01000090.1"/>
</dbReference>
<evidence type="ECO:0000259" key="4">
    <source>
        <dbReference type="PROSITE" id="PS50883"/>
    </source>
</evidence>
<dbReference type="GO" id="GO:0000160">
    <property type="term" value="P:phosphorelay signal transduction system"/>
    <property type="evidence" value="ECO:0007669"/>
    <property type="project" value="InterPro"/>
</dbReference>
<dbReference type="InterPro" id="IPR035919">
    <property type="entry name" value="EAL_sf"/>
</dbReference>
<dbReference type="PROSITE" id="PS50883">
    <property type="entry name" value="EAL"/>
    <property type="match status" value="1"/>
</dbReference>
<keyword evidence="6" id="KW-1185">Reference proteome</keyword>
<accession>A0AAJ0UIU2</accession>
<dbReference type="SUPFAM" id="SSF52172">
    <property type="entry name" value="CheY-like"/>
    <property type="match status" value="1"/>
</dbReference>
<dbReference type="AlphaFoldDB" id="A0AAJ0UIU2"/>
<evidence type="ECO:0000259" key="3">
    <source>
        <dbReference type="PROSITE" id="PS50110"/>
    </source>
</evidence>
<feature type="domain" description="EAL" evidence="4">
    <location>
        <begin position="137"/>
        <end position="387"/>
    </location>
</feature>
<dbReference type="InterPro" id="IPR001633">
    <property type="entry name" value="EAL_dom"/>
</dbReference>
<feature type="region of interest" description="Disordered" evidence="2">
    <location>
        <begin position="115"/>
        <end position="141"/>
    </location>
</feature>